<sequence length="1031" mass="115142">MAKNVILTLLAMLYPVICVATSLNSSTDKYALLAFKSRINYDPNEILVHNWSQGTPFCNWIGITCDRVHQRVIGLNLANMSLGGTIAKEIGKLSFLNSLVISNNNFHGFIPYEMGNLSRLRQIEMQCNELNGSIPMSLGFLKNLRKLNLSDNSFTGHIPNTIFNLSSLVEVDFVNNSLSGTLPMDTGINLPNLERLRISSNVIGGHIPQSLGSCGKLKLLSLSINKFIGRIPKEIANLSELQILHLGANFLTGSIPDEMGNLSVLYHLDLRSNNLTESIFNLSKLQLLALVDNNISGTLPSSVAYGLPDLENLHLAINRLSGDIPHYISNLSKLATLELGYNSFSGSVPMNLGNLQNLRYLSIAYNELTNDPSMQELDFLISLNNCKKLKTIQMEYNYFDGMLIPKAVGNMSKSLQIFCANSCGIKGLIPSEIGNLSNLFWLEMGGNELTGKIPDMLSQLKKVQRLGLNDNKLGGSIPVDLCNLVNMYHLDLGNNKLSQHLPTCLGDLTSLRELNLSYNSLSSTIPSTLWTNREIQIMDLSYNLFFGTLALEIGSVKGMRELYLSGNQFSGKIPSTLEKLQSLVILKLSNNQFCSPIPESFANLIAIQILDLSKYNLYGVIPKSMEKLKYLVYFNVSFNELSGEIPNGVVHSTSYWRDLSTLSISMFHSMNSKVMPCKGNTSKSSSKTRFLKYILPPSALAVSLVIVMVWWLSHHNRNATFLDQTSFPITIKRISYFEVLRSTNNFDEENLISRGSIGSVYKGIFSDGMIAAIKVFNLDMEGTNKSFDTECNLLSKIRHRNLVKVISSCSNLDLKALVLEYMPKGNLNSWLYSYDYSLNMAQRLEIMINVASGLEYLHHWYPSPIVHCDLKPSNILLDEDMVAHVGDFGISKLFPQDQRISQTNTLGTIGYMAPEYGSMGIISTMADVYSYGIVLMETFTKKKPTDDIYVGELTMRRWVSELYQNAIMQIMDVDLVDGVEENMKAKEICFKSIMRLALECTTNLPEERLNIGSVLIRLKKIKVEFLSSIIC</sequence>
<accession>A0AAD2AE68</accession>
<keyword evidence="7" id="KW-0597">Phosphoprotein</keyword>
<evidence type="ECO:0000256" key="2">
    <source>
        <dbReference type="ARBA" id="ARBA00004479"/>
    </source>
</evidence>
<evidence type="ECO:0000256" key="1">
    <source>
        <dbReference type="ARBA" id="ARBA00004162"/>
    </source>
</evidence>
<evidence type="ECO:0000256" key="18">
    <source>
        <dbReference type="ARBA" id="ARBA00023170"/>
    </source>
</evidence>
<keyword evidence="11 22" id="KW-0732">Signal</keyword>
<protein>
    <recommendedName>
        <fullName evidence="4">non-specific serine/threonine protein kinase</fullName>
        <ecNumber evidence="4">2.7.11.1</ecNumber>
    </recommendedName>
</protein>
<keyword evidence="6" id="KW-0723">Serine/threonine-protein kinase</keyword>
<dbReference type="PROSITE" id="PS51450">
    <property type="entry name" value="LRR"/>
    <property type="match status" value="1"/>
</dbReference>
<dbReference type="Pfam" id="PF00069">
    <property type="entry name" value="Pkinase"/>
    <property type="match status" value="1"/>
</dbReference>
<evidence type="ECO:0000313" key="25">
    <source>
        <dbReference type="Proteomes" id="UP000834106"/>
    </source>
</evidence>
<keyword evidence="15" id="KW-0067">ATP-binding</keyword>
<evidence type="ECO:0000256" key="4">
    <source>
        <dbReference type="ARBA" id="ARBA00012513"/>
    </source>
</evidence>
<dbReference type="FunFam" id="1.10.510.10:FF:000358">
    <property type="entry name" value="Putative leucine-rich repeat receptor-like serine/threonine-protein kinase"/>
    <property type="match status" value="1"/>
</dbReference>
<dbReference type="PANTHER" id="PTHR45974">
    <property type="entry name" value="RECEPTOR-LIKE PROTEIN 55"/>
    <property type="match status" value="1"/>
</dbReference>
<evidence type="ECO:0000259" key="23">
    <source>
        <dbReference type="PROSITE" id="PS50011"/>
    </source>
</evidence>
<dbReference type="Pfam" id="PF13855">
    <property type="entry name" value="LRR_8"/>
    <property type="match status" value="1"/>
</dbReference>
<dbReference type="InterPro" id="IPR011009">
    <property type="entry name" value="Kinase-like_dom_sf"/>
</dbReference>
<evidence type="ECO:0000256" key="6">
    <source>
        <dbReference type="ARBA" id="ARBA00022527"/>
    </source>
</evidence>
<keyword evidence="5" id="KW-1003">Cell membrane</keyword>
<evidence type="ECO:0000256" key="12">
    <source>
        <dbReference type="ARBA" id="ARBA00022737"/>
    </source>
</evidence>
<dbReference type="Proteomes" id="UP000834106">
    <property type="component" value="Chromosome 20"/>
</dbReference>
<feature type="chain" id="PRO_5042016772" description="non-specific serine/threonine protein kinase" evidence="22">
    <location>
        <begin position="21"/>
        <end position="1031"/>
    </location>
</feature>
<dbReference type="AlphaFoldDB" id="A0AAD2AE68"/>
<dbReference type="InterPro" id="IPR055414">
    <property type="entry name" value="LRR_R13L4/SHOC2-like"/>
</dbReference>
<dbReference type="EMBL" id="OU503055">
    <property type="protein sequence ID" value="CAI9784386.1"/>
    <property type="molecule type" value="Genomic_DNA"/>
</dbReference>
<keyword evidence="18" id="KW-0675">Receptor</keyword>
<reference evidence="24" key="1">
    <citation type="submission" date="2023-05" db="EMBL/GenBank/DDBJ databases">
        <authorList>
            <person name="Huff M."/>
        </authorList>
    </citation>
    <scope>NUCLEOTIDE SEQUENCE</scope>
</reference>
<dbReference type="InterPro" id="IPR013210">
    <property type="entry name" value="LRR_N_plant-typ"/>
</dbReference>
<comment type="similarity">
    <text evidence="3">Belongs to the protein kinase superfamily. Ser/Thr protein kinase family.</text>
</comment>
<dbReference type="InterPro" id="IPR032675">
    <property type="entry name" value="LRR_dom_sf"/>
</dbReference>
<keyword evidence="17" id="KW-0472">Membrane</keyword>
<feature type="signal peptide" evidence="22">
    <location>
        <begin position="1"/>
        <end position="20"/>
    </location>
</feature>
<dbReference type="Pfam" id="PF23598">
    <property type="entry name" value="LRR_14"/>
    <property type="match status" value="1"/>
</dbReference>
<comment type="catalytic activity">
    <reaction evidence="20">
        <text>L-threonyl-[protein] + ATP = O-phospho-L-threonyl-[protein] + ADP + H(+)</text>
        <dbReference type="Rhea" id="RHEA:46608"/>
        <dbReference type="Rhea" id="RHEA-COMP:11060"/>
        <dbReference type="Rhea" id="RHEA-COMP:11605"/>
        <dbReference type="ChEBI" id="CHEBI:15378"/>
        <dbReference type="ChEBI" id="CHEBI:30013"/>
        <dbReference type="ChEBI" id="CHEBI:30616"/>
        <dbReference type="ChEBI" id="CHEBI:61977"/>
        <dbReference type="ChEBI" id="CHEBI:456216"/>
        <dbReference type="EC" id="2.7.11.1"/>
    </reaction>
</comment>
<keyword evidence="9" id="KW-0808">Transferase</keyword>
<keyword evidence="19" id="KW-0325">Glycoprotein</keyword>
<keyword evidence="14" id="KW-0418">Kinase</keyword>
<dbReference type="InterPro" id="IPR000719">
    <property type="entry name" value="Prot_kinase_dom"/>
</dbReference>
<dbReference type="Gene3D" id="3.30.200.20">
    <property type="entry name" value="Phosphorylase Kinase, domain 1"/>
    <property type="match status" value="1"/>
</dbReference>
<evidence type="ECO:0000256" key="22">
    <source>
        <dbReference type="SAM" id="SignalP"/>
    </source>
</evidence>
<evidence type="ECO:0000256" key="9">
    <source>
        <dbReference type="ARBA" id="ARBA00022679"/>
    </source>
</evidence>
<evidence type="ECO:0000256" key="14">
    <source>
        <dbReference type="ARBA" id="ARBA00022777"/>
    </source>
</evidence>
<evidence type="ECO:0000256" key="20">
    <source>
        <dbReference type="ARBA" id="ARBA00047899"/>
    </source>
</evidence>
<dbReference type="EC" id="2.7.11.1" evidence="4"/>
<evidence type="ECO:0000256" key="8">
    <source>
        <dbReference type="ARBA" id="ARBA00022614"/>
    </source>
</evidence>
<proteinExistence type="inferred from homology"/>
<dbReference type="Gene3D" id="3.80.10.10">
    <property type="entry name" value="Ribonuclease Inhibitor"/>
    <property type="match status" value="4"/>
</dbReference>
<dbReference type="InterPro" id="IPR001611">
    <property type="entry name" value="Leu-rich_rpt"/>
</dbReference>
<dbReference type="SUPFAM" id="SSF52047">
    <property type="entry name" value="RNI-like"/>
    <property type="match status" value="1"/>
</dbReference>
<dbReference type="FunFam" id="3.80.10.10:FF:000101">
    <property type="entry name" value="LRR receptor-like serine/threonine-protein kinase ERECTA"/>
    <property type="match status" value="1"/>
</dbReference>
<evidence type="ECO:0000256" key="5">
    <source>
        <dbReference type="ARBA" id="ARBA00022475"/>
    </source>
</evidence>
<dbReference type="GO" id="GO:0006952">
    <property type="term" value="P:defense response"/>
    <property type="evidence" value="ECO:0007669"/>
    <property type="project" value="UniProtKB-ARBA"/>
</dbReference>
<dbReference type="InterPro" id="IPR003591">
    <property type="entry name" value="Leu-rich_rpt_typical-subtyp"/>
</dbReference>
<dbReference type="GO" id="GO:0005524">
    <property type="term" value="F:ATP binding"/>
    <property type="evidence" value="ECO:0007669"/>
    <property type="project" value="UniProtKB-KW"/>
</dbReference>
<evidence type="ECO:0000256" key="16">
    <source>
        <dbReference type="ARBA" id="ARBA00022989"/>
    </source>
</evidence>
<dbReference type="Pfam" id="PF08263">
    <property type="entry name" value="LRRNT_2"/>
    <property type="match status" value="1"/>
</dbReference>
<evidence type="ECO:0000256" key="19">
    <source>
        <dbReference type="ARBA" id="ARBA00023180"/>
    </source>
</evidence>
<dbReference type="Pfam" id="PF00560">
    <property type="entry name" value="LRR_1"/>
    <property type="match status" value="4"/>
</dbReference>
<gene>
    <name evidence="24" type="ORF">FPE_LOCUS31816</name>
</gene>
<organism evidence="24 25">
    <name type="scientific">Fraxinus pennsylvanica</name>
    <dbReference type="NCBI Taxonomy" id="56036"/>
    <lineage>
        <taxon>Eukaryota</taxon>
        <taxon>Viridiplantae</taxon>
        <taxon>Streptophyta</taxon>
        <taxon>Embryophyta</taxon>
        <taxon>Tracheophyta</taxon>
        <taxon>Spermatophyta</taxon>
        <taxon>Magnoliopsida</taxon>
        <taxon>eudicotyledons</taxon>
        <taxon>Gunneridae</taxon>
        <taxon>Pentapetalae</taxon>
        <taxon>asterids</taxon>
        <taxon>lamiids</taxon>
        <taxon>Lamiales</taxon>
        <taxon>Oleaceae</taxon>
        <taxon>Oleeae</taxon>
        <taxon>Fraxinus</taxon>
    </lineage>
</organism>
<keyword evidence="16" id="KW-1133">Transmembrane helix</keyword>
<evidence type="ECO:0000256" key="11">
    <source>
        <dbReference type="ARBA" id="ARBA00022729"/>
    </source>
</evidence>
<dbReference type="PROSITE" id="PS00108">
    <property type="entry name" value="PROTEIN_KINASE_ST"/>
    <property type="match status" value="1"/>
</dbReference>
<dbReference type="GO" id="GO:0005886">
    <property type="term" value="C:plasma membrane"/>
    <property type="evidence" value="ECO:0007669"/>
    <property type="project" value="UniProtKB-SubCell"/>
</dbReference>
<dbReference type="Gene3D" id="1.10.510.10">
    <property type="entry name" value="Transferase(Phosphotransferase) domain 1"/>
    <property type="match status" value="1"/>
</dbReference>
<dbReference type="SMART" id="SM00220">
    <property type="entry name" value="S_TKc"/>
    <property type="match status" value="1"/>
</dbReference>
<comment type="catalytic activity">
    <reaction evidence="21">
        <text>L-seryl-[protein] + ATP = O-phospho-L-seryl-[protein] + ADP + H(+)</text>
        <dbReference type="Rhea" id="RHEA:17989"/>
        <dbReference type="Rhea" id="RHEA-COMP:9863"/>
        <dbReference type="Rhea" id="RHEA-COMP:11604"/>
        <dbReference type="ChEBI" id="CHEBI:15378"/>
        <dbReference type="ChEBI" id="CHEBI:29999"/>
        <dbReference type="ChEBI" id="CHEBI:30616"/>
        <dbReference type="ChEBI" id="CHEBI:83421"/>
        <dbReference type="ChEBI" id="CHEBI:456216"/>
        <dbReference type="EC" id="2.7.11.1"/>
    </reaction>
</comment>
<evidence type="ECO:0000256" key="3">
    <source>
        <dbReference type="ARBA" id="ARBA00008684"/>
    </source>
</evidence>
<dbReference type="SMART" id="SM00369">
    <property type="entry name" value="LRR_TYP"/>
    <property type="match status" value="8"/>
</dbReference>
<name>A0AAD2AE68_9LAMI</name>
<comment type="subcellular location">
    <subcellularLocation>
        <location evidence="1">Cell membrane</location>
        <topology evidence="1">Single-pass membrane protein</topology>
    </subcellularLocation>
    <subcellularLocation>
        <location evidence="2">Membrane</location>
        <topology evidence="2">Single-pass type I membrane protein</topology>
    </subcellularLocation>
</comment>
<dbReference type="InterPro" id="IPR008271">
    <property type="entry name" value="Ser/Thr_kinase_AS"/>
</dbReference>
<feature type="domain" description="Protein kinase" evidence="23">
    <location>
        <begin position="746"/>
        <end position="1026"/>
    </location>
</feature>
<evidence type="ECO:0000256" key="13">
    <source>
        <dbReference type="ARBA" id="ARBA00022741"/>
    </source>
</evidence>
<dbReference type="FunFam" id="3.80.10.10:FF:000095">
    <property type="entry name" value="LRR receptor-like serine/threonine-protein kinase GSO1"/>
    <property type="match status" value="1"/>
</dbReference>
<evidence type="ECO:0000256" key="21">
    <source>
        <dbReference type="ARBA" id="ARBA00048679"/>
    </source>
</evidence>
<keyword evidence="10" id="KW-0812">Transmembrane</keyword>
<keyword evidence="25" id="KW-1185">Reference proteome</keyword>
<keyword evidence="13" id="KW-0547">Nucleotide-binding</keyword>
<evidence type="ECO:0000256" key="7">
    <source>
        <dbReference type="ARBA" id="ARBA00022553"/>
    </source>
</evidence>
<dbReference type="FunFam" id="3.80.10.10:FF:000041">
    <property type="entry name" value="LRR receptor-like serine/threonine-protein kinase ERECTA"/>
    <property type="match status" value="1"/>
</dbReference>
<keyword evidence="8" id="KW-0433">Leucine-rich repeat</keyword>
<dbReference type="SUPFAM" id="SSF52058">
    <property type="entry name" value="L domain-like"/>
    <property type="match status" value="1"/>
</dbReference>
<evidence type="ECO:0000256" key="17">
    <source>
        <dbReference type="ARBA" id="ARBA00023136"/>
    </source>
</evidence>
<dbReference type="PANTHER" id="PTHR45974:SF29">
    <property type="entry name" value="PROTEIN KINASE DOMAIN-CONTAINING PROTEIN"/>
    <property type="match status" value="1"/>
</dbReference>
<dbReference type="PROSITE" id="PS50011">
    <property type="entry name" value="PROTEIN_KINASE_DOM"/>
    <property type="match status" value="1"/>
</dbReference>
<dbReference type="SUPFAM" id="SSF56112">
    <property type="entry name" value="Protein kinase-like (PK-like)"/>
    <property type="match status" value="1"/>
</dbReference>
<dbReference type="GO" id="GO:0004674">
    <property type="term" value="F:protein serine/threonine kinase activity"/>
    <property type="evidence" value="ECO:0007669"/>
    <property type="project" value="UniProtKB-KW"/>
</dbReference>
<evidence type="ECO:0000313" key="24">
    <source>
        <dbReference type="EMBL" id="CAI9784386.1"/>
    </source>
</evidence>
<evidence type="ECO:0000256" key="15">
    <source>
        <dbReference type="ARBA" id="ARBA00022840"/>
    </source>
</evidence>
<dbReference type="GO" id="GO:0051707">
    <property type="term" value="P:response to other organism"/>
    <property type="evidence" value="ECO:0007669"/>
    <property type="project" value="UniProtKB-ARBA"/>
</dbReference>
<evidence type="ECO:0000256" key="10">
    <source>
        <dbReference type="ARBA" id="ARBA00022692"/>
    </source>
</evidence>
<dbReference type="FunFam" id="3.30.200.20:FF:000661">
    <property type="entry name" value="Serine-threonine protein kinase plant-type"/>
    <property type="match status" value="1"/>
</dbReference>
<keyword evidence="12" id="KW-0677">Repeat</keyword>
<dbReference type="FunFam" id="3.80.10.10:FF:000299">
    <property type="entry name" value="Piriformospora indica-insensitive protein 2"/>
    <property type="match status" value="1"/>
</dbReference>